<keyword evidence="2" id="KW-1185">Reference proteome</keyword>
<proteinExistence type="predicted"/>
<dbReference type="Proteomes" id="UP000298493">
    <property type="component" value="Unassembled WGS sequence"/>
</dbReference>
<protein>
    <submittedName>
        <fullName evidence="1">Uncharacterized protein</fullName>
    </submittedName>
</protein>
<accession>A0A4Z1NR02</accession>
<evidence type="ECO:0000313" key="2">
    <source>
        <dbReference type="Proteomes" id="UP000298493"/>
    </source>
</evidence>
<dbReference type="AlphaFoldDB" id="A0A4Z1NR02"/>
<gene>
    <name evidence="1" type="ORF">E6O75_ATG07825</name>
</gene>
<evidence type="ECO:0000313" key="1">
    <source>
        <dbReference type="EMBL" id="TID15497.1"/>
    </source>
</evidence>
<organism evidence="1 2">
    <name type="scientific">Venturia nashicola</name>
    <dbReference type="NCBI Taxonomy" id="86259"/>
    <lineage>
        <taxon>Eukaryota</taxon>
        <taxon>Fungi</taxon>
        <taxon>Dikarya</taxon>
        <taxon>Ascomycota</taxon>
        <taxon>Pezizomycotina</taxon>
        <taxon>Dothideomycetes</taxon>
        <taxon>Pleosporomycetidae</taxon>
        <taxon>Venturiales</taxon>
        <taxon>Venturiaceae</taxon>
        <taxon>Venturia</taxon>
    </lineage>
</organism>
<dbReference type="EMBL" id="SNSC02000020">
    <property type="protein sequence ID" value="TID15497.1"/>
    <property type="molecule type" value="Genomic_DNA"/>
</dbReference>
<sequence length="77" mass="8890">MVGERKRIFLRRIDVCSDVASSVLVQTGNLEQKGDDMPIFIAVVVSMLYKRLHMFKMPVVRNSMQCQTESNHMRSMV</sequence>
<comment type="caution">
    <text evidence="1">The sequence shown here is derived from an EMBL/GenBank/DDBJ whole genome shotgun (WGS) entry which is preliminary data.</text>
</comment>
<reference evidence="1 2" key="1">
    <citation type="submission" date="2019-04" db="EMBL/GenBank/DDBJ databases">
        <title>High contiguity whole genome sequence and gene annotation resource for two Venturia nashicola isolates.</title>
        <authorList>
            <person name="Prokchorchik M."/>
            <person name="Won K."/>
            <person name="Lee Y."/>
            <person name="Choi E.D."/>
            <person name="Segonzac C."/>
            <person name="Sohn K.H."/>
        </authorList>
    </citation>
    <scope>NUCLEOTIDE SEQUENCE [LARGE SCALE GENOMIC DNA]</scope>
    <source>
        <strain evidence="1 2">PRI2</strain>
    </source>
</reference>
<name>A0A4Z1NR02_9PEZI</name>